<dbReference type="EMBL" id="PRLL01000026">
    <property type="protein sequence ID" value="RYC73136.1"/>
    <property type="molecule type" value="Genomic_DNA"/>
</dbReference>
<keyword evidence="2" id="KW-1185">Reference proteome</keyword>
<gene>
    <name evidence="1" type="ORF">G3KMM_00529</name>
</gene>
<dbReference type="InterPro" id="IPR006490">
    <property type="entry name" value="Maj_tail_phi13"/>
</dbReference>
<evidence type="ECO:0008006" key="3">
    <source>
        <dbReference type="Google" id="ProtNLM"/>
    </source>
</evidence>
<reference evidence="1 2" key="1">
    <citation type="journal article" date="2018" name="bioRxiv">
        <title>Evidence of independent acquisition and adaption of ultra-small bacteria to human hosts across the highly diverse yet reduced genomes of the phylum Saccharibacteria.</title>
        <authorList>
            <person name="McLean J.S."/>
            <person name="Bor B."/>
            <person name="To T.T."/>
            <person name="Liu Q."/>
            <person name="Kearns K.A."/>
            <person name="Solden L.M."/>
            <person name="Wrighton K.C."/>
            <person name="He X."/>
            <person name="Shi W."/>
        </authorList>
    </citation>
    <scope>NUCLEOTIDE SEQUENCE [LARGE SCALE GENOMIC DNA]</scope>
    <source>
        <strain evidence="1 2">TM7_KMM_G3_1_HOT_351</strain>
    </source>
</reference>
<comment type="caution">
    <text evidence="1">The sequence shown here is derived from an EMBL/GenBank/DDBJ whole genome shotgun (WGS) entry which is preliminary data.</text>
</comment>
<organism evidence="1 2">
    <name type="scientific">Candidatus Nanosyncoccus nanoralicus</name>
    <dbReference type="NCBI Taxonomy" id="2171996"/>
    <lineage>
        <taxon>Bacteria</taxon>
        <taxon>Candidatus Saccharimonadota</taxon>
        <taxon>Candidatus Nanosyncoccalia</taxon>
        <taxon>Candidatus Nanosyncoccales</taxon>
        <taxon>Candidatus Nanosyncoccaceae</taxon>
        <taxon>Candidatus Nanosyncoccus</taxon>
    </lineage>
</organism>
<evidence type="ECO:0000313" key="2">
    <source>
        <dbReference type="Proteomes" id="UP001191004"/>
    </source>
</evidence>
<evidence type="ECO:0000313" key="1">
    <source>
        <dbReference type="EMBL" id="RYC73136.1"/>
    </source>
</evidence>
<name>A0ABY0FLK4_9BACT</name>
<reference evidence="1 2" key="2">
    <citation type="journal article" date="2020" name="Cell Rep.">
        <title>Acquisition and Adaptation of Ultra-small Parasitic Reduced Genome Bacteria to Mammalian Hosts.</title>
        <authorList>
            <person name="McLean J.S."/>
            <person name="Bor B."/>
            <person name="Kerns K.A."/>
            <person name="Liu Q."/>
            <person name="To T.T."/>
            <person name="Solden L."/>
            <person name="Hendrickson E.L."/>
            <person name="Wrighton K."/>
            <person name="Shi W."/>
            <person name="He X."/>
        </authorList>
    </citation>
    <scope>NUCLEOTIDE SEQUENCE [LARGE SCALE GENOMIC DNA]</scope>
    <source>
        <strain evidence="1 2">TM7_KMM_G3_1_HOT_351</strain>
    </source>
</reference>
<dbReference type="NCBIfam" id="TIGR01603">
    <property type="entry name" value="maj_tail_phi13"/>
    <property type="match status" value="1"/>
</dbReference>
<sequence>MTEKGDAEPTAFAIMFEFSGDKNKTRHVLYYCSASRPSNGSSTKNGTNVNERELSFKASPRPLDSVIKRSITSADNNEVYNNWFTKVYEPNAVG</sequence>
<proteinExistence type="predicted"/>
<protein>
    <recommendedName>
        <fullName evidence="3">Phage tail protein</fullName>
    </recommendedName>
</protein>
<accession>A0ABY0FLK4</accession>
<dbReference type="Proteomes" id="UP001191004">
    <property type="component" value="Unassembled WGS sequence"/>
</dbReference>